<proteinExistence type="predicted"/>
<dbReference type="InterPro" id="IPR050647">
    <property type="entry name" value="Plant_LRR-RLKs"/>
</dbReference>
<evidence type="ECO:0000313" key="16">
    <source>
        <dbReference type="EMBL" id="PNR26899.1"/>
    </source>
</evidence>
<evidence type="ECO:0000256" key="6">
    <source>
        <dbReference type="ARBA" id="ARBA00022741"/>
    </source>
</evidence>
<evidence type="ECO:0000259" key="15">
    <source>
        <dbReference type="PROSITE" id="PS50011"/>
    </source>
</evidence>
<dbReference type="FunFam" id="1.10.510.10:FF:000146">
    <property type="entry name" value="LRR receptor-like serine/threonine-protein kinase IOS1"/>
    <property type="match status" value="1"/>
</dbReference>
<keyword evidence="18" id="KW-1185">Reference proteome</keyword>
<dbReference type="GO" id="GO:0016020">
    <property type="term" value="C:membrane"/>
    <property type="evidence" value="ECO:0000318"/>
    <property type="project" value="GO_Central"/>
</dbReference>
<evidence type="ECO:0000256" key="9">
    <source>
        <dbReference type="ARBA" id="ARBA00023136"/>
    </source>
</evidence>
<evidence type="ECO:0000256" key="1">
    <source>
        <dbReference type="ARBA" id="ARBA00004479"/>
    </source>
</evidence>
<dbReference type="InterPro" id="IPR017441">
    <property type="entry name" value="Protein_kinase_ATP_BS"/>
</dbReference>
<dbReference type="STRING" id="3218.A0A2K1ICA8"/>
<dbReference type="EMBL" id="ABEU02000026">
    <property type="protein sequence ID" value="PNR26899.1"/>
    <property type="molecule type" value="Genomic_DNA"/>
</dbReference>
<dbReference type="PROSITE" id="PS00107">
    <property type="entry name" value="PROTEIN_KINASE_ATP"/>
    <property type="match status" value="1"/>
</dbReference>
<dbReference type="InterPro" id="IPR001611">
    <property type="entry name" value="Leu-rich_rpt"/>
</dbReference>
<dbReference type="EnsemblPlants" id="Pp3c26_8120V3.1">
    <property type="protein sequence ID" value="Pp3c26_8120V3.1"/>
    <property type="gene ID" value="Pp3c26_8120"/>
</dbReference>
<evidence type="ECO:0000256" key="3">
    <source>
        <dbReference type="ARBA" id="ARBA00022692"/>
    </source>
</evidence>
<feature type="chain" id="PRO_5043157918" description="Protein kinase domain-containing protein" evidence="14">
    <location>
        <begin position="34"/>
        <end position="612"/>
    </location>
</feature>
<dbReference type="FunFam" id="3.80.10.10:FF:000101">
    <property type="entry name" value="LRR receptor-like serine/threonine-protein kinase ERECTA"/>
    <property type="match status" value="1"/>
</dbReference>
<evidence type="ECO:0000256" key="4">
    <source>
        <dbReference type="ARBA" id="ARBA00022729"/>
    </source>
</evidence>
<dbReference type="InterPro" id="IPR013210">
    <property type="entry name" value="LRR_N_plant-typ"/>
</dbReference>
<evidence type="ECO:0000256" key="8">
    <source>
        <dbReference type="ARBA" id="ARBA00022989"/>
    </source>
</evidence>
<evidence type="ECO:0000256" key="11">
    <source>
        <dbReference type="ARBA" id="ARBA00023180"/>
    </source>
</evidence>
<dbReference type="Pfam" id="PF08263">
    <property type="entry name" value="LRRNT_2"/>
    <property type="match status" value="1"/>
</dbReference>
<dbReference type="GO" id="GO:0005524">
    <property type="term" value="F:ATP binding"/>
    <property type="evidence" value="ECO:0007669"/>
    <property type="project" value="UniProtKB-UniRule"/>
</dbReference>
<keyword evidence="7 12" id="KW-0067">ATP-binding</keyword>
<dbReference type="Gramene" id="Pp3c26_8120V3.1">
    <property type="protein sequence ID" value="Pp3c26_8120V3.1"/>
    <property type="gene ID" value="Pp3c26_8120"/>
</dbReference>
<dbReference type="Gene3D" id="3.80.10.10">
    <property type="entry name" value="Ribonuclease Inhibitor"/>
    <property type="match status" value="1"/>
</dbReference>
<feature type="domain" description="Protein kinase" evidence="15">
    <location>
        <begin position="312"/>
        <end position="585"/>
    </location>
</feature>
<reference evidence="16 18" key="2">
    <citation type="journal article" date="2018" name="Plant J.">
        <title>The Physcomitrella patens chromosome-scale assembly reveals moss genome structure and evolution.</title>
        <authorList>
            <person name="Lang D."/>
            <person name="Ullrich K.K."/>
            <person name="Murat F."/>
            <person name="Fuchs J."/>
            <person name="Jenkins J."/>
            <person name="Haas F.B."/>
            <person name="Piednoel M."/>
            <person name="Gundlach H."/>
            <person name="Van Bel M."/>
            <person name="Meyberg R."/>
            <person name="Vives C."/>
            <person name="Morata J."/>
            <person name="Symeonidi A."/>
            <person name="Hiss M."/>
            <person name="Muchero W."/>
            <person name="Kamisugi Y."/>
            <person name="Saleh O."/>
            <person name="Blanc G."/>
            <person name="Decker E.L."/>
            <person name="van Gessel N."/>
            <person name="Grimwood J."/>
            <person name="Hayes R.D."/>
            <person name="Graham S.W."/>
            <person name="Gunter L.E."/>
            <person name="McDaniel S.F."/>
            <person name="Hoernstein S.N.W."/>
            <person name="Larsson A."/>
            <person name="Li F.W."/>
            <person name="Perroud P.F."/>
            <person name="Phillips J."/>
            <person name="Ranjan P."/>
            <person name="Rokshar D.S."/>
            <person name="Rothfels C.J."/>
            <person name="Schneider L."/>
            <person name="Shu S."/>
            <person name="Stevenson D.W."/>
            <person name="Thummler F."/>
            <person name="Tillich M."/>
            <person name="Villarreal Aguilar J.C."/>
            <person name="Widiez T."/>
            <person name="Wong G.K."/>
            <person name="Wymore A."/>
            <person name="Zhang Y."/>
            <person name="Zimmer A.D."/>
            <person name="Quatrano R.S."/>
            <person name="Mayer K.F.X."/>
            <person name="Goodstein D."/>
            <person name="Casacuberta J.M."/>
            <person name="Vandepoele K."/>
            <person name="Reski R."/>
            <person name="Cuming A.C."/>
            <person name="Tuskan G.A."/>
            <person name="Maumus F."/>
            <person name="Salse J."/>
            <person name="Schmutz J."/>
            <person name="Rensing S.A."/>
        </authorList>
    </citation>
    <scope>NUCLEOTIDE SEQUENCE [LARGE SCALE GENOMIC DNA]</scope>
    <source>
        <strain evidence="17 18">cv. Gransden 2004</strain>
    </source>
</reference>
<evidence type="ECO:0000256" key="13">
    <source>
        <dbReference type="SAM" id="Phobius"/>
    </source>
</evidence>
<dbReference type="RefSeq" id="XP_073387794.1">
    <property type="nucleotide sequence ID" value="XM_073531693.1"/>
</dbReference>
<keyword evidence="9 13" id="KW-0472">Membrane</keyword>
<evidence type="ECO:0000313" key="18">
    <source>
        <dbReference type="Proteomes" id="UP000006727"/>
    </source>
</evidence>
<keyword evidence="2" id="KW-0433">Leucine-rich repeat</keyword>
<accession>A0A2K1ICA8</accession>
<dbReference type="SUPFAM" id="SSF52058">
    <property type="entry name" value="L domain-like"/>
    <property type="match status" value="1"/>
</dbReference>
<dbReference type="GeneID" id="112277986"/>
<evidence type="ECO:0000256" key="5">
    <source>
        <dbReference type="ARBA" id="ARBA00022737"/>
    </source>
</evidence>
<dbReference type="PANTHER" id="PTHR48056:SF77">
    <property type="entry name" value="PROTEIN KINASE DOMAIN-CONTAINING PROTEIN"/>
    <property type="match status" value="1"/>
</dbReference>
<dbReference type="RefSeq" id="XP_024366698.1">
    <property type="nucleotide sequence ID" value="XM_024510930.2"/>
</dbReference>
<feature type="signal peptide" evidence="14">
    <location>
        <begin position="1"/>
        <end position="33"/>
    </location>
</feature>
<dbReference type="InterPro" id="IPR032675">
    <property type="entry name" value="LRR_dom_sf"/>
</dbReference>
<dbReference type="GO" id="GO:0004672">
    <property type="term" value="F:protein kinase activity"/>
    <property type="evidence" value="ECO:0007669"/>
    <property type="project" value="InterPro"/>
</dbReference>
<dbReference type="OrthoDB" id="4062651at2759"/>
<evidence type="ECO:0000313" key="17">
    <source>
        <dbReference type="EnsemblPlants" id="Pp3c26_8120V3.1"/>
    </source>
</evidence>
<name>A0A2K1ICA8_PHYPA</name>
<dbReference type="PROSITE" id="PS50011">
    <property type="entry name" value="PROTEIN_KINASE_DOM"/>
    <property type="match status" value="1"/>
</dbReference>
<reference evidence="17" key="3">
    <citation type="submission" date="2020-12" db="UniProtKB">
        <authorList>
            <consortium name="EnsemblPlants"/>
        </authorList>
    </citation>
    <scope>IDENTIFICATION</scope>
</reference>
<dbReference type="SUPFAM" id="SSF56112">
    <property type="entry name" value="Protein kinase-like (PK-like)"/>
    <property type="match status" value="1"/>
</dbReference>
<dbReference type="AlphaFoldDB" id="A0A2K1ICA8"/>
<keyword evidence="3 13" id="KW-0812">Transmembrane</keyword>
<dbReference type="EnsemblPlants" id="Pp3c26_8120V3.2">
    <property type="protein sequence ID" value="Pp3c26_8120V3.2"/>
    <property type="gene ID" value="Pp3c26_8120"/>
</dbReference>
<feature type="transmembrane region" description="Helical" evidence="13">
    <location>
        <begin position="249"/>
        <end position="269"/>
    </location>
</feature>
<reference evidence="16 18" key="1">
    <citation type="journal article" date="2008" name="Science">
        <title>The Physcomitrella genome reveals evolutionary insights into the conquest of land by plants.</title>
        <authorList>
            <person name="Rensing S."/>
            <person name="Lang D."/>
            <person name="Zimmer A."/>
            <person name="Terry A."/>
            <person name="Salamov A."/>
            <person name="Shapiro H."/>
            <person name="Nishiyama T."/>
            <person name="Perroud P.-F."/>
            <person name="Lindquist E."/>
            <person name="Kamisugi Y."/>
            <person name="Tanahashi T."/>
            <person name="Sakakibara K."/>
            <person name="Fujita T."/>
            <person name="Oishi K."/>
            <person name="Shin-I T."/>
            <person name="Kuroki Y."/>
            <person name="Toyoda A."/>
            <person name="Suzuki Y."/>
            <person name="Hashimoto A."/>
            <person name="Yamaguchi K."/>
            <person name="Sugano A."/>
            <person name="Kohara Y."/>
            <person name="Fujiyama A."/>
            <person name="Anterola A."/>
            <person name="Aoki S."/>
            <person name="Ashton N."/>
            <person name="Barbazuk W.B."/>
            <person name="Barker E."/>
            <person name="Bennetzen J."/>
            <person name="Bezanilla M."/>
            <person name="Blankenship R."/>
            <person name="Cho S.H."/>
            <person name="Dutcher S."/>
            <person name="Estelle M."/>
            <person name="Fawcett J.A."/>
            <person name="Gundlach H."/>
            <person name="Hanada K."/>
            <person name="Heyl A."/>
            <person name="Hicks K.A."/>
            <person name="Hugh J."/>
            <person name="Lohr M."/>
            <person name="Mayer K."/>
            <person name="Melkozernov A."/>
            <person name="Murata T."/>
            <person name="Nelson D."/>
            <person name="Pils B."/>
            <person name="Prigge M."/>
            <person name="Reiss B."/>
            <person name="Renner T."/>
            <person name="Rombauts S."/>
            <person name="Rushton P."/>
            <person name="Sanderfoot A."/>
            <person name="Schween G."/>
            <person name="Shiu S.-H."/>
            <person name="Stueber K."/>
            <person name="Theodoulou F.L."/>
            <person name="Tu H."/>
            <person name="Van de Peer Y."/>
            <person name="Verrier P.J."/>
            <person name="Waters E."/>
            <person name="Wood A."/>
            <person name="Yang L."/>
            <person name="Cove D."/>
            <person name="Cuming A."/>
            <person name="Hasebe M."/>
            <person name="Lucas S."/>
            <person name="Mishler D.B."/>
            <person name="Reski R."/>
            <person name="Grigoriev I."/>
            <person name="Quatrano R.S."/>
            <person name="Boore J.L."/>
        </authorList>
    </citation>
    <scope>NUCLEOTIDE SEQUENCE [LARGE SCALE GENOMIC DNA]</scope>
    <source>
        <strain evidence="17 18">cv. Gransden 2004</strain>
    </source>
</reference>
<dbReference type="PaxDb" id="3218-PP1S217_53V6.1"/>
<dbReference type="PROSITE" id="PS51450">
    <property type="entry name" value="LRR"/>
    <property type="match status" value="1"/>
</dbReference>
<dbReference type="Gene3D" id="1.10.510.10">
    <property type="entry name" value="Transferase(Phosphotransferase) domain 1"/>
    <property type="match status" value="1"/>
</dbReference>
<evidence type="ECO:0000256" key="14">
    <source>
        <dbReference type="SAM" id="SignalP"/>
    </source>
</evidence>
<keyword evidence="8 13" id="KW-1133">Transmembrane helix</keyword>
<dbReference type="KEGG" id="ppp:112277986"/>
<evidence type="ECO:0000256" key="12">
    <source>
        <dbReference type="PROSITE-ProRule" id="PRU10141"/>
    </source>
</evidence>
<dbReference type="Pfam" id="PF00560">
    <property type="entry name" value="LRR_1"/>
    <property type="match status" value="1"/>
</dbReference>
<dbReference type="Pfam" id="PF13855">
    <property type="entry name" value="LRR_8"/>
    <property type="match status" value="1"/>
</dbReference>
<keyword evidence="10" id="KW-0675">Receptor</keyword>
<keyword evidence="11" id="KW-0325">Glycoprotein</keyword>
<dbReference type="Gene3D" id="3.30.200.20">
    <property type="entry name" value="Phosphorylase Kinase, domain 1"/>
    <property type="match status" value="1"/>
</dbReference>
<dbReference type="RefSeq" id="XP_073387795.1">
    <property type="nucleotide sequence ID" value="XM_073531694.1"/>
</dbReference>
<dbReference type="InterPro" id="IPR000719">
    <property type="entry name" value="Prot_kinase_dom"/>
</dbReference>
<keyword evidence="6 12" id="KW-0547">Nucleotide-binding</keyword>
<comment type="subcellular location">
    <subcellularLocation>
        <location evidence="1">Membrane</location>
        <topology evidence="1">Single-pass type I membrane protein</topology>
    </subcellularLocation>
</comment>
<sequence length="612" mass="66659">MARVAMVPKCIAPNRLLHLSLLLLVLHCSICGAVNSEGLLLQSFKQGLIDPAGVLSNWNNSDTTPCNWKGVLCSNSTIAVIFINLPFANLTGNVSSKLAGLKYLERLSLHHNRFFGEIPDSFSNLTSLRVLNLRNNSISGNIPQSLSALKNLRILELANNEFHGSIPESFSALTSLRYFNISNNHLIGNIPGGALRRFNASSFAGNAGLCGVLGGLPSCAPSPSPAVAPAFEPPQAVWSHKSSLSGGQIVLLCVSLFLFVKFVILAIFIMRWMRKDNDLEISLGSGGKIVMFQGAAKALPSSKEVLQATRLIRKKHIIGEGGYGVVYKLQVNDYPPLAIKKLKTCLESERSFENELDTLGTVKHRNLVKLRGFCSSPSVKILVYDFLPGGNVDQLLHHATEENLPVDWPIRYRIALGVARGLAYLHHSCEPRIIHGDVSSSNILLDNEFEPYLSDFGLAKLVSTNDTHVTMTVGGTFGYVAPEFAKSGHATDKVDVYSYGVVLLELLSGRRAVDESMSDEYANLAGWVRELHNCGRALEIVDPNLRDTVKDVALDLLLEVACHCVSLSSYDRPQMNKVVELLELLSDTASSPIRSSLTTSLESLQRSASADP</sequence>
<keyword evidence="5" id="KW-0677">Repeat</keyword>
<dbReference type="Gramene" id="Pp3c26_8120V3.2">
    <property type="protein sequence ID" value="Pp3c26_8120V3.2"/>
    <property type="gene ID" value="Pp3c26_8120"/>
</dbReference>
<dbReference type="InterPro" id="IPR008266">
    <property type="entry name" value="Tyr_kinase_AS"/>
</dbReference>
<gene>
    <name evidence="17" type="primary">LOC112277986</name>
    <name evidence="16" type="ORF">PHYPA_030380</name>
</gene>
<keyword evidence="4 14" id="KW-0732">Signal</keyword>
<dbReference type="PANTHER" id="PTHR48056">
    <property type="entry name" value="LRR RECEPTOR-LIKE SERINE/THREONINE-PROTEIN KINASE-RELATED"/>
    <property type="match status" value="1"/>
</dbReference>
<protein>
    <recommendedName>
        <fullName evidence="15">Protein kinase domain-containing protein</fullName>
    </recommendedName>
</protein>
<dbReference type="InterPro" id="IPR011009">
    <property type="entry name" value="Kinase-like_dom_sf"/>
</dbReference>
<dbReference type="PROSITE" id="PS00109">
    <property type="entry name" value="PROTEIN_KINASE_TYR"/>
    <property type="match status" value="1"/>
</dbReference>
<evidence type="ECO:0000256" key="2">
    <source>
        <dbReference type="ARBA" id="ARBA00022614"/>
    </source>
</evidence>
<dbReference type="Proteomes" id="UP000006727">
    <property type="component" value="Chromosome 26"/>
</dbReference>
<organism evidence="16">
    <name type="scientific">Physcomitrium patens</name>
    <name type="common">Spreading-leaved earth moss</name>
    <name type="synonym">Physcomitrella patens</name>
    <dbReference type="NCBI Taxonomy" id="3218"/>
    <lineage>
        <taxon>Eukaryota</taxon>
        <taxon>Viridiplantae</taxon>
        <taxon>Streptophyta</taxon>
        <taxon>Embryophyta</taxon>
        <taxon>Bryophyta</taxon>
        <taxon>Bryophytina</taxon>
        <taxon>Bryopsida</taxon>
        <taxon>Funariidae</taxon>
        <taxon>Funariales</taxon>
        <taxon>Funariaceae</taxon>
        <taxon>Physcomitrium</taxon>
    </lineage>
</organism>
<feature type="binding site" evidence="12">
    <location>
        <position position="341"/>
    </location>
    <ligand>
        <name>ATP</name>
        <dbReference type="ChEBI" id="CHEBI:30616"/>
    </ligand>
</feature>
<dbReference type="Pfam" id="PF00069">
    <property type="entry name" value="Pkinase"/>
    <property type="match status" value="1"/>
</dbReference>
<evidence type="ECO:0000256" key="7">
    <source>
        <dbReference type="ARBA" id="ARBA00022840"/>
    </source>
</evidence>
<evidence type="ECO:0000256" key="10">
    <source>
        <dbReference type="ARBA" id="ARBA00023170"/>
    </source>
</evidence>